<keyword evidence="3" id="KW-0732">Signal</keyword>
<dbReference type="InterPro" id="IPR033985">
    <property type="entry name" value="SusD-like_N"/>
</dbReference>
<dbReference type="InterPro" id="IPR011990">
    <property type="entry name" value="TPR-like_helical_dom_sf"/>
</dbReference>
<dbReference type="SUPFAM" id="SSF48452">
    <property type="entry name" value="TPR-like"/>
    <property type="match status" value="1"/>
</dbReference>
<keyword evidence="5" id="KW-0998">Cell outer membrane</keyword>
<dbReference type="Pfam" id="PF07980">
    <property type="entry name" value="SusD_RagB"/>
    <property type="match status" value="1"/>
</dbReference>
<keyword evidence="9" id="KW-1185">Reference proteome</keyword>
<dbReference type="RefSeq" id="WP_186958624.1">
    <property type="nucleotide sequence ID" value="NZ_JACOOI010000004.1"/>
</dbReference>
<dbReference type="PROSITE" id="PS51257">
    <property type="entry name" value="PROKAR_LIPOPROTEIN"/>
    <property type="match status" value="1"/>
</dbReference>
<evidence type="ECO:0000313" key="9">
    <source>
        <dbReference type="Proteomes" id="UP000644010"/>
    </source>
</evidence>
<evidence type="ECO:0000313" key="8">
    <source>
        <dbReference type="EMBL" id="MBC5642365.1"/>
    </source>
</evidence>
<accession>A0ABR7DXX7</accession>
<organism evidence="8 9">
    <name type="scientific">Parabacteroides segnis</name>
    <dbReference type="NCBI Taxonomy" id="2763058"/>
    <lineage>
        <taxon>Bacteria</taxon>
        <taxon>Pseudomonadati</taxon>
        <taxon>Bacteroidota</taxon>
        <taxon>Bacteroidia</taxon>
        <taxon>Bacteroidales</taxon>
        <taxon>Tannerellaceae</taxon>
        <taxon>Parabacteroides</taxon>
    </lineage>
</organism>
<protein>
    <submittedName>
        <fullName evidence="8">RagB/SusD family nutrient uptake outer membrane protein</fullName>
    </submittedName>
</protein>
<dbReference type="Pfam" id="PF14322">
    <property type="entry name" value="SusD-like_3"/>
    <property type="match status" value="1"/>
</dbReference>
<evidence type="ECO:0000256" key="4">
    <source>
        <dbReference type="ARBA" id="ARBA00023136"/>
    </source>
</evidence>
<feature type="domain" description="SusD-like N-terminal" evidence="7">
    <location>
        <begin position="63"/>
        <end position="234"/>
    </location>
</feature>
<sequence length="569" mass="65663">MNKIKYTILAGFLLSILYSCDSYLDRELSTDLTYNEVTRYYSYSRSRVAAVYARIAPGFLNINDAMMASATDEAEHTIESSSIQMFNLGSWNAYSNPDNAWPTYYKAIRDANLVLVSLDSIDFDIYKYDPRQQQVYQARLEEVNRWKYEIRFLRAYFYFELVKRYGGVPILTEAIANVNDNFNNIKRNTLEQCIKFITDECDSTAKVLPVRYGSDDLGRATSIAALALKSRILLYQASDLWNTPAWAESYADNALISISGNRVEMWKKAADAAKAVIELAEGNGYYIHPDYNSLFGSTNFTNDEILFARRDGDSYWFERLNYSIGFNLGQSGTTPSQNLVDAYETLNGKNINSEGSGYDKNDPYSNRDPRLKYSILTNDIWFKGRNMEMWNGGKDAPPIANATKTGYYLRKYVNENLNLLTNQTSVHSWVIFRLAEFYLNYAEALNEYSPGHKEIKESVDKIRQRENVGLPPLPDGLSQDEMRNSIRNERRVEFAFEDHRAWDLRRWMSAVDILNAPLQGMKVTKKQDNTFIYEPVKVEDRVFSPKMYFYPIPQNEVMIVEGIVQNPLW</sequence>
<dbReference type="Proteomes" id="UP000644010">
    <property type="component" value="Unassembled WGS sequence"/>
</dbReference>
<reference evidence="8 9" key="1">
    <citation type="submission" date="2020-08" db="EMBL/GenBank/DDBJ databases">
        <title>Genome public.</title>
        <authorList>
            <person name="Liu C."/>
            <person name="Sun Q."/>
        </authorList>
    </citation>
    <scope>NUCLEOTIDE SEQUENCE [LARGE SCALE GENOMIC DNA]</scope>
    <source>
        <strain evidence="8 9">BX2</strain>
    </source>
</reference>
<evidence type="ECO:0000256" key="3">
    <source>
        <dbReference type="ARBA" id="ARBA00022729"/>
    </source>
</evidence>
<dbReference type="InterPro" id="IPR012944">
    <property type="entry name" value="SusD_RagB_dom"/>
</dbReference>
<evidence type="ECO:0000256" key="5">
    <source>
        <dbReference type="ARBA" id="ARBA00023237"/>
    </source>
</evidence>
<name>A0ABR7DXX7_9BACT</name>
<proteinExistence type="inferred from homology"/>
<gene>
    <name evidence="8" type="ORF">H8S77_05640</name>
</gene>
<evidence type="ECO:0000259" key="7">
    <source>
        <dbReference type="Pfam" id="PF14322"/>
    </source>
</evidence>
<keyword evidence="4" id="KW-0472">Membrane</keyword>
<evidence type="ECO:0000256" key="2">
    <source>
        <dbReference type="ARBA" id="ARBA00006275"/>
    </source>
</evidence>
<feature type="domain" description="RagB/SusD" evidence="6">
    <location>
        <begin position="309"/>
        <end position="569"/>
    </location>
</feature>
<evidence type="ECO:0000256" key="1">
    <source>
        <dbReference type="ARBA" id="ARBA00004442"/>
    </source>
</evidence>
<dbReference type="EMBL" id="JACOOI010000004">
    <property type="protein sequence ID" value="MBC5642365.1"/>
    <property type="molecule type" value="Genomic_DNA"/>
</dbReference>
<comment type="similarity">
    <text evidence="2">Belongs to the SusD family.</text>
</comment>
<comment type="subcellular location">
    <subcellularLocation>
        <location evidence="1">Cell outer membrane</location>
    </subcellularLocation>
</comment>
<comment type="caution">
    <text evidence="8">The sequence shown here is derived from an EMBL/GenBank/DDBJ whole genome shotgun (WGS) entry which is preliminary data.</text>
</comment>
<dbReference type="Gene3D" id="1.25.40.390">
    <property type="match status" value="1"/>
</dbReference>
<evidence type="ECO:0000259" key="6">
    <source>
        <dbReference type="Pfam" id="PF07980"/>
    </source>
</evidence>